<organism evidence="2 3">
    <name type="scientific">Mytilus edulis</name>
    <name type="common">Blue mussel</name>
    <dbReference type="NCBI Taxonomy" id="6550"/>
    <lineage>
        <taxon>Eukaryota</taxon>
        <taxon>Metazoa</taxon>
        <taxon>Spiralia</taxon>
        <taxon>Lophotrochozoa</taxon>
        <taxon>Mollusca</taxon>
        <taxon>Bivalvia</taxon>
        <taxon>Autobranchia</taxon>
        <taxon>Pteriomorphia</taxon>
        <taxon>Mytilida</taxon>
        <taxon>Mytiloidea</taxon>
        <taxon>Mytilidae</taxon>
        <taxon>Mytilinae</taxon>
        <taxon>Mytilus</taxon>
    </lineage>
</organism>
<feature type="compositionally biased region" description="Polar residues" evidence="1">
    <location>
        <begin position="97"/>
        <end position="109"/>
    </location>
</feature>
<gene>
    <name evidence="2" type="ORF">MEDL_34452</name>
</gene>
<dbReference type="OrthoDB" id="3135773at2759"/>
<evidence type="ECO:0000313" key="3">
    <source>
        <dbReference type="Proteomes" id="UP000683360"/>
    </source>
</evidence>
<dbReference type="EMBL" id="CAJPWZ010001674">
    <property type="protein sequence ID" value="CAG2221003.1"/>
    <property type="molecule type" value="Genomic_DNA"/>
</dbReference>
<comment type="caution">
    <text evidence="2">The sequence shown here is derived from an EMBL/GenBank/DDBJ whole genome shotgun (WGS) entry which is preliminary data.</text>
</comment>
<protein>
    <submittedName>
        <fullName evidence="2">Uncharacterized protein</fullName>
    </submittedName>
</protein>
<sequence length="507" mass="57284">MASSRNCRKRRHSPVNYKQFHETGRTPSSESTESTDDATKADFESGSTSGYKKAKERPSTPFPDGNNNASGSAGSPCKGTEETNDSSTFEKNEQTNKCKTTNGASTATGTEFDDGLPRFYSRPRARNERFNPMYDTYFSSDTADNDSEDDVVSNSNNETDGELQTGNAEMDVEDNSQSHAEEKVQKPSTTANADKLSVGSAGTSSVAGNSSEHWRTLGNKIYVTASKNLSPFIQKERLTKASGHYYKALNFSQSEGDKVSASKNLGMVSWRIAELENRLSTMTYFFKEAFKYFSFSWRDSSNGVKPQSWRDGVFANATACLECFKLKIADNNDFKKAIYVLKETFFPLNETKRIGKGVTVIEAEARILEEDVFMHSCMAESIQAREIGDGIFRKVLLDEEKLNMDMVYEMIDWYKQAILRTREVTEVELEAIALSRMGRVYDKILKLKYKAKEYLMRSIQLAHSMHPRTFHGEDWFKECSDILDINAIERNSQFEEDNSNGRKRKKS</sequence>
<feature type="compositionally biased region" description="Low complexity" evidence="1">
    <location>
        <begin position="197"/>
        <end position="211"/>
    </location>
</feature>
<dbReference type="AlphaFoldDB" id="A0A8S3SKX3"/>
<dbReference type="Proteomes" id="UP000683360">
    <property type="component" value="Unassembled WGS sequence"/>
</dbReference>
<keyword evidence="3" id="KW-1185">Reference proteome</keyword>
<name>A0A8S3SKX3_MYTED</name>
<evidence type="ECO:0000256" key="1">
    <source>
        <dbReference type="SAM" id="MobiDB-lite"/>
    </source>
</evidence>
<reference evidence="2" key="1">
    <citation type="submission" date="2021-03" db="EMBL/GenBank/DDBJ databases">
        <authorList>
            <person name="Bekaert M."/>
        </authorList>
    </citation>
    <scope>NUCLEOTIDE SEQUENCE</scope>
</reference>
<feature type="compositionally biased region" description="Basic residues" evidence="1">
    <location>
        <begin position="1"/>
        <end position="13"/>
    </location>
</feature>
<feature type="region of interest" description="Disordered" evidence="1">
    <location>
        <begin position="1"/>
        <end position="211"/>
    </location>
</feature>
<evidence type="ECO:0000313" key="2">
    <source>
        <dbReference type="EMBL" id="CAG2221003.1"/>
    </source>
</evidence>
<accession>A0A8S3SKX3</accession>
<proteinExistence type="predicted"/>